<feature type="compositionally biased region" description="Low complexity" evidence="2">
    <location>
        <begin position="499"/>
        <end position="538"/>
    </location>
</feature>
<feature type="compositionally biased region" description="Polar residues" evidence="2">
    <location>
        <begin position="93"/>
        <end position="107"/>
    </location>
</feature>
<dbReference type="GeneID" id="73466890"/>
<feature type="region of interest" description="Disordered" evidence="2">
    <location>
        <begin position="1096"/>
        <end position="1183"/>
    </location>
</feature>
<comment type="caution">
    <text evidence="3">The sequence shown here is derived from an EMBL/GenBank/DDBJ whole genome shotgun (WGS) entry which is preliminary data.</text>
</comment>
<feature type="compositionally biased region" description="Low complexity" evidence="2">
    <location>
        <begin position="78"/>
        <end position="87"/>
    </location>
</feature>
<proteinExistence type="predicted"/>
<feature type="compositionally biased region" description="Polar residues" evidence="2">
    <location>
        <begin position="63"/>
        <end position="73"/>
    </location>
</feature>
<feature type="compositionally biased region" description="Basic residues" evidence="2">
    <location>
        <begin position="680"/>
        <end position="693"/>
    </location>
</feature>
<evidence type="ECO:0000313" key="3">
    <source>
        <dbReference type="EMBL" id="KAG7666368.1"/>
    </source>
</evidence>
<evidence type="ECO:0000256" key="1">
    <source>
        <dbReference type="SAM" id="Coils"/>
    </source>
</evidence>
<feature type="compositionally biased region" description="Acidic residues" evidence="2">
    <location>
        <begin position="717"/>
        <end position="728"/>
    </location>
</feature>
<sequence>MDAGTSALMGGGRSNKARLRQQILNGEQDIEALSNTLNQEQAMQQQQQQQRRYQPAYTQQQPYSNNHSMSFTEGTPVYNYNPSNNGIPPGPPTQGSRKSSLTSQSGVNRFFRRNKVDNFNEDAGADIGDLTTGNQMSFSDITHIRGMGDTTAPIIPTLAAGAGGGGAIPGVVGTGGPKMNNIQYRKQMNYQKKMALLNGARANSLAMGENPMLQQQPQQQQQRYPPGDPRAMSMTSNPGYNPRAMSLSSNAGMMQQQQGGPRAMSMRSGAYPPPPGQQQQQPFPPQQQRPQQYQQYPPVGGPRAMSLQSGSQPGPFPQPQPRPYGYGQQPQQQQMQQPPSNGPRTMSLSNTRYNNNPAFNNNNNNMPPPQQYARTKSLGAGPGPGPMYPPGAQPQFRPQNLVTGNPPQFQRQGGGQMYGQSPPQQQNQPRIAPPQSQQQGYTSDQYSNGQQVPQQGYNDEAVPPQQRQAYGDQQGYVSELPPPQQSHSDQQQGYREEQQPGYIDQQPQSQQSSQSRSYDQENDSYQQQSQSSFAYEQQSPERQPDEYEEDNRVQSPPPQRNPQRSTTAGNTFTPLPPPPSNPYSMNYYNSSDSLMNVVEEEEEEEEGEEHHDRISRKSTLRVRKLNLFNDVEEESAPKEPESNQRYLEDKKQESELAKLEAVELIEKEKQKESMVGIWNTKKKSGGSMPRRKPPSPSPLVESFAESVKALPELPSHEEEEQNDDEQEERDIVYRAGSKDRSDVDLNEEIEIPVITKPSPRQQGTRTQEEDDDELEHKVSRDRSNGRYDTDDASSEYESSEYNESSTTFTSNNNGPSSAMSTPVFRVKSRFGNNENDENDSTKQSPPQVTKTLSPPRYIKKPMDRQISNGSFNKIVANTVFSNFKSPASDSIPRFASPSMSQTPSFTPITQTTTQPDPAEEEEQQPKPEPDSVSSKSLNDNMSGSLYNNDASFSSEDDGVDTSFQKISAPTEENETDEIIRQVSSRYSGRNSAYSYFKESLSPDVEKDIMTKRDILMEEVEEEQDSENYDDKQSTFEFGSGLKSKVSSASISKSGTASGSFGNLKRSSRSSIGANGGNVISRSGSYVNTSMVPSHFNATPSLPPSPRVLMGSFSANGGNNENSNGSFVPPESPRVMNSGSSSRRESTVSNASTSRHSKSFNIFKRLSKSNKKDDSPLTRTRTNDSITSTIKAPLTFTKQEMSIMTCNSDLLNELEFVTTELASAIKREVALENNIRSKNQMPKDIQDLRQELIEKRKLVVELQDKLNKERRLRFISEEHALLSEHGQTPSALKLNYENVELYRQLLIKNEEINQLNERIGEIDNAKRLDSGMVEKYNELLKENMELKVNENSPRRGRDSCRDNNEDLRMEVNNLREQRDELRDVIENLIKNNSIEMKSAQDKIENLQGKLNDMKLINQKLTTRGGRGDDENDYINGYIGGDGSGGGNGQYYGNRKNGGKLQGLAVISSSNRLFD</sequence>
<feature type="compositionally biased region" description="Acidic residues" evidence="2">
    <location>
        <begin position="598"/>
        <end position="607"/>
    </location>
</feature>
<feature type="compositionally biased region" description="Basic residues" evidence="2">
    <location>
        <begin position="613"/>
        <end position="624"/>
    </location>
</feature>
<feature type="compositionally biased region" description="Low complexity" evidence="2">
    <location>
        <begin position="354"/>
        <end position="365"/>
    </location>
</feature>
<feature type="compositionally biased region" description="Polar residues" evidence="2">
    <location>
        <begin position="246"/>
        <end position="259"/>
    </location>
</feature>
<gene>
    <name evidence="3" type="ORF">J8A68_000089</name>
</gene>
<dbReference type="OrthoDB" id="3993678at2759"/>
<feature type="compositionally biased region" description="Low complexity" evidence="2">
    <location>
        <begin position="582"/>
        <end position="596"/>
    </location>
</feature>
<feature type="region of interest" description="Disordered" evidence="2">
    <location>
        <begin position="885"/>
        <end position="984"/>
    </location>
</feature>
<feature type="region of interest" description="Disordered" evidence="2">
    <location>
        <begin position="1046"/>
        <end position="1077"/>
    </location>
</feature>
<feature type="compositionally biased region" description="Basic and acidic residues" evidence="2">
    <location>
        <begin position="774"/>
        <end position="789"/>
    </location>
</feature>
<reference evidence="3 4" key="1">
    <citation type="journal article" date="2021" name="DNA Res.">
        <title>Genome analysis of Candida subhashii reveals its hybrid nature and dual mitochondrial genome conformations.</title>
        <authorList>
            <person name="Mixao V."/>
            <person name="Hegedusova E."/>
            <person name="Saus E."/>
            <person name="Pryszcz L.P."/>
            <person name="Cillingova A."/>
            <person name="Nosek J."/>
            <person name="Gabaldon T."/>
        </authorList>
    </citation>
    <scope>NUCLEOTIDE SEQUENCE [LARGE SCALE GENOMIC DNA]</scope>
    <source>
        <strain evidence="3 4">CBS 10753</strain>
    </source>
</reference>
<feature type="compositionally biased region" description="Polar residues" evidence="2">
    <location>
        <begin position="344"/>
        <end position="353"/>
    </location>
</feature>
<keyword evidence="4" id="KW-1185">Reference proteome</keyword>
<feature type="compositionally biased region" description="Basic and acidic residues" evidence="2">
    <location>
        <begin position="729"/>
        <end position="743"/>
    </location>
</feature>
<feature type="compositionally biased region" description="Low complexity" evidence="2">
    <location>
        <begin position="1046"/>
        <end position="1059"/>
    </location>
</feature>
<feature type="compositionally biased region" description="Pro residues" evidence="2">
    <location>
        <begin position="271"/>
        <end position="287"/>
    </location>
</feature>
<dbReference type="EMBL" id="JAGSYN010000008">
    <property type="protein sequence ID" value="KAG7666368.1"/>
    <property type="molecule type" value="Genomic_DNA"/>
</dbReference>
<name>A0A8J5QUN3_9ASCO</name>
<feature type="region of interest" description="Disordered" evidence="2">
    <location>
        <begin position="665"/>
        <end position="869"/>
    </location>
</feature>
<feature type="compositionally biased region" description="Pro residues" evidence="2">
    <location>
        <begin position="383"/>
        <end position="392"/>
    </location>
</feature>
<protein>
    <submittedName>
        <fullName evidence="3">Uncharacterized protein</fullName>
    </submittedName>
</protein>
<feature type="compositionally biased region" description="Polar residues" evidence="2">
    <location>
        <begin position="931"/>
        <end position="953"/>
    </location>
</feature>
<feature type="compositionally biased region" description="Polar residues" evidence="2">
    <location>
        <begin position="418"/>
        <end position="457"/>
    </location>
</feature>
<organism evidence="3 4">
    <name type="scientific">[Candida] subhashii</name>
    <dbReference type="NCBI Taxonomy" id="561895"/>
    <lineage>
        <taxon>Eukaryota</taxon>
        <taxon>Fungi</taxon>
        <taxon>Dikarya</taxon>
        <taxon>Ascomycota</taxon>
        <taxon>Saccharomycotina</taxon>
        <taxon>Pichiomycetes</taxon>
        <taxon>Debaryomycetaceae</taxon>
        <taxon>Spathaspora</taxon>
    </lineage>
</organism>
<feature type="compositionally biased region" description="Polar residues" evidence="2">
    <location>
        <begin position="1068"/>
        <end position="1077"/>
    </location>
</feature>
<feature type="region of interest" description="Disordered" evidence="2">
    <location>
        <begin position="1"/>
        <end position="108"/>
    </location>
</feature>
<feature type="compositionally biased region" description="Low complexity" evidence="2">
    <location>
        <begin position="801"/>
        <end position="817"/>
    </location>
</feature>
<feature type="compositionally biased region" description="Low complexity" evidence="2">
    <location>
        <begin position="901"/>
        <end position="916"/>
    </location>
</feature>
<feature type="compositionally biased region" description="Basic and acidic residues" evidence="2">
    <location>
        <begin position="635"/>
        <end position="651"/>
    </location>
</feature>
<feature type="compositionally biased region" description="Acidic residues" evidence="2">
    <location>
        <begin position="790"/>
        <end position="800"/>
    </location>
</feature>
<feature type="compositionally biased region" description="Low complexity" evidence="2">
    <location>
        <begin position="323"/>
        <end position="343"/>
    </location>
</feature>
<feature type="compositionally biased region" description="Low complexity" evidence="2">
    <location>
        <begin position="39"/>
        <end position="62"/>
    </location>
</feature>
<feature type="coiled-coil region" evidence="1">
    <location>
        <begin position="1356"/>
        <end position="1422"/>
    </location>
</feature>
<accession>A0A8J5QUN3</accession>
<evidence type="ECO:0000313" key="4">
    <source>
        <dbReference type="Proteomes" id="UP000694255"/>
    </source>
</evidence>
<dbReference type="Proteomes" id="UP000694255">
    <property type="component" value="Unassembled WGS sequence"/>
</dbReference>
<keyword evidence="1" id="KW-0175">Coiled coil</keyword>
<feature type="compositionally biased region" description="Low complexity" evidence="2">
    <location>
        <begin position="1110"/>
        <end position="1125"/>
    </location>
</feature>
<feature type="compositionally biased region" description="Polar residues" evidence="2">
    <location>
        <begin position="841"/>
        <end position="852"/>
    </location>
</feature>
<dbReference type="RefSeq" id="XP_049266596.1">
    <property type="nucleotide sequence ID" value="XM_049410554.1"/>
</dbReference>
<feature type="compositionally biased region" description="Polar residues" evidence="2">
    <location>
        <begin position="396"/>
        <end position="411"/>
    </location>
</feature>
<feature type="compositionally biased region" description="Low complexity" evidence="2">
    <location>
        <begin position="288"/>
        <end position="313"/>
    </location>
</feature>
<evidence type="ECO:0000256" key="2">
    <source>
        <dbReference type="SAM" id="MobiDB-lite"/>
    </source>
</evidence>
<feature type="region of interest" description="Disordered" evidence="2">
    <location>
        <begin position="211"/>
        <end position="651"/>
    </location>
</feature>